<proteinExistence type="predicted"/>
<evidence type="ECO:0000313" key="2">
    <source>
        <dbReference type="EMBL" id="MXV63830.1"/>
    </source>
</evidence>
<keyword evidence="3" id="KW-1185">Reference proteome</keyword>
<dbReference type="EMBL" id="WUYX01000064">
    <property type="protein sequence ID" value="MXV63830.1"/>
    <property type="molecule type" value="Genomic_DNA"/>
</dbReference>
<comment type="caution">
    <text evidence="2">The sequence shown here is derived from an EMBL/GenBank/DDBJ whole genome shotgun (WGS) entry which is preliminary data.</text>
</comment>
<reference evidence="2 3" key="1">
    <citation type="submission" date="2020-01" db="EMBL/GenBank/DDBJ databases">
        <title>Natronorubrum sp. JWXQ-INN 674 isolated from Inner Mongolia Autonomous Region of China.</title>
        <authorList>
            <person name="Xue Q."/>
        </authorList>
    </citation>
    <scope>NUCLEOTIDE SEQUENCE [LARGE SCALE GENOMIC DNA]</scope>
    <source>
        <strain evidence="2 3">JWXQ-INN-674</strain>
    </source>
</reference>
<dbReference type="Proteomes" id="UP000434101">
    <property type="component" value="Unassembled WGS sequence"/>
</dbReference>
<feature type="compositionally biased region" description="Acidic residues" evidence="1">
    <location>
        <begin position="145"/>
        <end position="187"/>
    </location>
</feature>
<evidence type="ECO:0000313" key="3">
    <source>
        <dbReference type="Proteomes" id="UP000434101"/>
    </source>
</evidence>
<organism evidence="2 3">
    <name type="scientific">Natronorubrum halalkaliphilum</name>
    <dbReference type="NCBI Taxonomy" id="2691917"/>
    <lineage>
        <taxon>Archaea</taxon>
        <taxon>Methanobacteriati</taxon>
        <taxon>Methanobacteriota</taxon>
        <taxon>Stenosarchaea group</taxon>
        <taxon>Halobacteria</taxon>
        <taxon>Halobacteriales</taxon>
        <taxon>Natrialbaceae</taxon>
        <taxon>Natronorubrum</taxon>
    </lineage>
</organism>
<dbReference type="AlphaFoldDB" id="A0A6B0VQB5"/>
<protein>
    <recommendedName>
        <fullName evidence="4">CARDB domain-containing protein</fullName>
    </recommendedName>
</protein>
<dbReference type="RefSeq" id="WP_160066644.1">
    <property type="nucleotide sequence ID" value="NZ_WUYX01000064.1"/>
</dbReference>
<evidence type="ECO:0008006" key="4">
    <source>
        <dbReference type="Google" id="ProtNLM"/>
    </source>
</evidence>
<gene>
    <name evidence="2" type="ORF">GS429_17530</name>
</gene>
<feature type="region of interest" description="Disordered" evidence="1">
    <location>
        <begin position="134"/>
        <end position="226"/>
    </location>
</feature>
<name>A0A6B0VQB5_9EURY</name>
<sequence length="226" mass="23978">MTRVHVVRLAVALVLLATVAGAVSVATTTSQFSDSESLEDNQIGAAEWGYTLVVEDDSDDFDTAGNSSNDLEVIATVTNENRGTEAVNVSLEIGNKSETEAMTLERNESDTVTFVLEVDEMDVGEHEYVVTAAEEEIHGKVTVSDGDEEVDDSAEDASEDDALDSGDGNESETDGEIESSDDEAETSGDDKDTDGGDSVEENDKENEGGDPDSEDTDASENDETDD</sequence>
<feature type="compositionally biased region" description="Acidic residues" evidence="1">
    <location>
        <begin position="195"/>
        <end position="226"/>
    </location>
</feature>
<evidence type="ECO:0000256" key="1">
    <source>
        <dbReference type="SAM" id="MobiDB-lite"/>
    </source>
</evidence>
<accession>A0A6B0VQB5</accession>